<name>A0A0G4NJR4_VERLO</name>
<evidence type="ECO:0000313" key="2">
    <source>
        <dbReference type="Proteomes" id="UP000045706"/>
    </source>
</evidence>
<proteinExistence type="predicted"/>
<protein>
    <submittedName>
        <fullName evidence="1">Uncharacterized protein</fullName>
    </submittedName>
</protein>
<reference evidence="2" key="1">
    <citation type="submission" date="2015-05" db="EMBL/GenBank/DDBJ databases">
        <authorList>
            <person name="Fogelqvist Johan"/>
        </authorList>
    </citation>
    <scope>NUCLEOTIDE SEQUENCE [LARGE SCALE GENOMIC DNA]</scope>
</reference>
<feature type="non-terminal residue" evidence="1">
    <location>
        <position position="1"/>
    </location>
</feature>
<dbReference type="Proteomes" id="UP000045706">
    <property type="component" value="Unassembled WGS sequence"/>
</dbReference>
<gene>
    <name evidence="1" type="ORF">BN1723_020105</name>
</gene>
<evidence type="ECO:0000313" key="1">
    <source>
        <dbReference type="EMBL" id="CRK46729.1"/>
    </source>
</evidence>
<organism evidence="1 2">
    <name type="scientific">Verticillium longisporum</name>
    <name type="common">Verticillium dahliae var. longisporum</name>
    <dbReference type="NCBI Taxonomy" id="100787"/>
    <lineage>
        <taxon>Eukaryota</taxon>
        <taxon>Fungi</taxon>
        <taxon>Dikarya</taxon>
        <taxon>Ascomycota</taxon>
        <taxon>Pezizomycotina</taxon>
        <taxon>Sordariomycetes</taxon>
        <taxon>Hypocreomycetidae</taxon>
        <taxon>Glomerellales</taxon>
        <taxon>Plectosphaerellaceae</taxon>
        <taxon>Verticillium</taxon>
    </lineage>
</organism>
<sequence length="15" mass="1670">HCLYQAGYLCVPCLS</sequence>
<dbReference type="EMBL" id="CVQI01035943">
    <property type="protein sequence ID" value="CRK46729.1"/>
    <property type="molecule type" value="Genomic_DNA"/>
</dbReference>
<accession>A0A0G4NJR4</accession>